<dbReference type="AlphaFoldDB" id="A0A8G2DUZ5"/>
<dbReference type="OrthoDB" id="7475211at2"/>
<reference evidence="1 2" key="1">
    <citation type="submission" date="2019-02" db="EMBL/GenBank/DDBJ databases">
        <authorList>
            <person name="Feng G."/>
        </authorList>
    </citation>
    <scope>NUCLEOTIDE SEQUENCE [LARGE SCALE GENOMIC DNA]</scope>
    <source>
        <strain evidence="1 2">CCTCC AB 2011146</strain>
    </source>
</reference>
<evidence type="ECO:0000313" key="2">
    <source>
        <dbReference type="Proteomes" id="UP000291572"/>
    </source>
</evidence>
<organism evidence="1 2">
    <name type="scientific">Sphingobium cupriresistens</name>
    <dbReference type="NCBI Taxonomy" id="1132417"/>
    <lineage>
        <taxon>Bacteria</taxon>
        <taxon>Pseudomonadati</taxon>
        <taxon>Pseudomonadota</taxon>
        <taxon>Alphaproteobacteria</taxon>
        <taxon>Sphingomonadales</taxon>
        <taxon>Sphingomonadaceae</taxon>
        <taxon>Sphingobium</taxon>
    </lineage>
</organism>
<dbReference type="EMBL" id="SEOO01000025">
    <property type="protein sequence ID" value="RYM09223.1"/>
    <property type="molecule type" value="Genomic_DNA"/>
</dbReference>
<protein>
    <submittedName>
        <fullName evidence="1">Uncharacterized protein</fullName>
    </submittedName>
</protein>
<name>A0A8G2DUZ5_9SPHN</name>
<sequence>MKLGERFRGFLLLQNMMLKDFIRHGLANRSLATEDAARLNQVASLNLQEIARWDSDLSSGGASKPFGKDHAE</sequence>
<accession>A0A8G2DUZ5</accession>
<evidence type="ECO:0000313" key="1">
    <source>
        <dbReference type="EMBL" id="RYM09223.1"/>
    </source>
</evidence>
<dbReference type="Proteomes" id="UP000291572">
    <property type="component" value="Unassembled WGS sequence"/>
</dbReference>
<gene>
    <name evidence="1" type="ORF">EWH12_14765</name>
</gene>
<comment type="caution">
    <text evidence="1">The sequence shown here is derived from an EMBL/GenBank/DDBJ whole genome shotgun (WGS) entry which is preliminary data.</text>
</comment>
<proteinExistence type="predicted"/>
<dbReference type="RefSeq" id="WP_129927029.1">
    <property type="nucleotide sequence ID" value="NZ_SEOO01000025.1"/>
</dbReference>